<dbReference type="GO" id="GO:0015180">
    <property type="term" value="F:L-alanine transmembrane transporter activity"/>
    <property type="evidence" value="ECO:0007669"/>
    <property type="project" value="Ensembl"/>
</dbReference>
<dbReference type="InterPro" id="IPR013057">
    <property type="entry name" value="AA_transpt_TM"/>
</dbReference>
<dbReference type="GO" id="GO:0005886">
    <property type="term" value="C:plasma membrane"/>
    <property type="evidence" value="ECO:0007669"/>
    <property type="project" value="Ensembl"/>
</dbReference>
<keyword evidence="4 5" id="KW-0472">Membrane</keyword>
<reference evidence="7" key="2">
    <citation type="submission" date="2025-08" db="UniProtKB">
        <authorList>
            <consortium name="Ensembl"/>
        </authorList>
    </citation>
    <scope>IDENTIFICATION</scope>
</reference>
<dbReference type="GO" id="GO:0015186">
    <property type="term" value="F:L-glutamine transmembrane transporter activity"/>
    <property type="evidence" value="ECO:0007669"/>
    <property type="project" value="Ensembl"/>
</dbReference>
<protein>
    <submittedName>
        <fullName evidence="7">Solute carrier family 38 member 3</fullName>
    </submittedName>
</protein>
<feature type="transmembrane region" description="Helical" evidence="5">
    <location>
        <begin position="178"/>
        <end position="199"/>
    </location>
</feature>
<feature type="transmembrane region" description="Helical" evidence="5">
    <location>
        <begin position="65"/>
        <end position="83"/>
    </location>
</feature>
<evidence type="ECO:0000256" key="1">
    <source>
        <dbReference type="ARBA" id="ARBA00004141"/>
    </source>
</evidence>
<dbReference type="AlphaFoldDB" id="A0A8C2TN12"/>
<feature type="transmembrane region" description="Helical" evidence="5">
    <location>
        <begin position="421"/>
        <end position="443"/>
    </location>
</feature>
<organism evidence="7 8">
    <name type="scientific">Coturnix japonica</name>
    <name type="common">Japanese quail</name>
    <name type="synonym">Coturnix coturnix japonica</name>
    <dbReference type="NCBI Taxonomy" id="93934"/>
    <lineage>
        <taxon>Eukaryota</taxon>
        <taxon>Metazoa</taxon>
        <taxon>Chordata</taxon>
        <taxon>Craniata</taxon>
        <taxon>Vertebrata</taxon>
        <taxon>Euteleostomi</taxon>
        <taxon>Archelosauria</taxon>
        <taxon>Archosauria</taxon>
        <taxon>Dinosauria</taxon>
        <taxon>Saurischia</taxon>
        <taxon>Theropoda</taxon>
        <taxon>Coelurosauria</taxon>
        <taxon>Aves</taxon>
        <taxon>Neognathae</taxon>
        <taxon>Galloanserae</taxon>
        <taxon>Galliformes</taxon>
        <taxon>Phasianidae</taxon>
        <taxon>Perdicinae</taxon>
        <taxon>Coturnix</taxon>
    </lineage>
</organism>
<evidence type="ECO:0000313" key="7">
    <source>
        <dbReference type="Ensembl" id="ENSCJPP00005014689.1"/>
    </source>
</evidence>
<keyword evidence="3 5" id="KW-1133">Transmembrane helix</keyword>
<dbReference type="GeneTree" id="ENSGT00940000157127"/>
<evidence type="ECO:0000259" key="6">
    <source>
        <dbReference type="Pfam" id="PF01490"/>
    </source>
</evidence>
<evidence type="ECO:0000256" key="3">
    <source>
        <dbReference type="ARBA" id="ARBA00022989"/>
    </source>
</evidence>
<feature type="transmembrane region" description="Helical" evidence="5">
    <location>
        <begin position="136"/>
        <end position="158"/>
    </location>
</feature>
<gene>
    <name evidence="7" type="primary">SLC38A3</name>
</gene>
<dbReference type="Ensembl" id="ENSCJPT00005020868.1">
    <property type="protein sequence ID" value="ENSCJPP00005014689.1"/>
    <property type="gene ID" value="ENSCJPG00005012223.1"/>
</dbReference>
<feature type="transmembrane region" description="Helical" evidence="5">
    <location>
        <begin position="397"/>
        <end position="415"/>
    </location>
</feature>
<dbReference type="PANTHER" id="PTHR22950">
    <property type="entry name" value="AMINO ACID TRANSPORTER"/>
    <property type="match status" value="1"/>
</dbReference>
<proteinExistence type="predicted"/>
<evidence type="ECO:0000256" key="5">
    <source>
        <dbReference type="SAM" id="Phobius"/>
    </source>
</evidence>
<dbReference type="Proteomes" id="UP000694412">
    <property type="component" value="Chromosome 12"/>
</dbReference>
<feature type="transmembrane region" description="Helical" evidence="5">
    <location>
        <begin position="89"/>
        <end position="111"/>
    </location>
</feature>
<sequence>MEGPELPVQAEMVELVPNGKHTAALSTTNWQCGAPWVPPGSIPPLCHHPLFVTQFEGKTSFGMSVFNLSNAIMGSGILGLAYAMANTGIILFLFLLTAVALLSSYSIHLLLKSSGIVGIRAYEQLGFRAFGTPGKLAAAIAITLQNIGAMSSYLYIVKSEVPLVIQTFLNLEEKTTDWYLNGNYLVILVSVTIILPLALMKQLGKWGHEWAWDLGGMVAVIYKKFQIPCPLPEQEGNITIGINASLGGEHWDGPAAPLPPEVEACTPNFFTLNSQTAYTIPIMAFAFVCHPEVLPIYTELKDPSKKKMQCISNISITVMYLMYFLAALFGYLTFYGRVESELLHTYSRVDPFDVLILCVRVAVLTAVTLTVPIVLFPVRRAIQQMLFQGKNFSWIRHIAIAVILLTFINLLVIFAPSILGIFGLIGATSAPCLIFIFPAIFYIRIMPKDKEPLRSTPKILAACFALLGVLFMIMSLSFIITDWATGGGRSGGSH</sequence>
<keyword evidence="2 5" id="KW-0812">Transmembrane</keyword>
<accession>A0A8C2TN12</accession>
<keyword evidence="8" id="KW-1185">Reference proteome</keyword>
<feature type="domain" description="Amino acid transporter transmembrane" evidence="6">
    <location>
        <begin position="58"/>
        <end position="480"/>
    </location>
</feature>
<dbReference type="GO" id="GO:0005290">
    <property type="term" value="F:L-histidine transmembrane transporter activity"/>
    <property type="evidence" value="ECO:0007669"/>
    <property type="project" value="Ensembl"/>
</dbReference>
<feature type="transmembrane region" description="Helical" evidence="5">
    <location>
        <begin position="354"/>
        <end position="376"/>
    </location>
</feature>
<evidence type="ECO:0000256" key="2">
    <source>
        <dbReference type="ARBA" id="ARBA00022692"/>
    </source>
</evidence>
<comment type="subcellular location">
    <subcellularLocation>
        <location evidence="1">Membrane</location>
        <topology evidence="1">Multi-pass membrane protein</topology>
    </subcellularLocation>
</comment>
<reference evidence="7" key="1">
    <citation type="submission" date="2015-11" db="EMBL/GenBank/DDBJ databases">
        <authorList>
            <consortium name="International Coturnix japonica Genome Analysis Consortium"/>
            <person name="Warren W."/>
            <person name="Burt D.W."/>
            <person name="Antin P.B."/>
            <person name="Lanford R."/>
            <person name="Gros J."/>
            <person name="Wilson R.K."/>
        </authorList>
    </citation>
    <scope>NUCLEOTIDE SEQUENCE [LARGE SCALE GENOMIC DNA]</scope>
</reference>
<name>A0A8C2TN12_COTJA</name>
<dbReference type="GO" id="GO:0015817">
    <property type="term" value="P:histidine transport"/>
    <property type="evidence" value="ECO:0007669"/>
    <property type="project" value="Ensembl"/>
</dbReference>
<reference evidence="7" key="3">
    <citation type="submission" date="2025-09" db="UniProtKB">
        <authorList>
            <consortium name="Ensembl"/>
        </authorList>
    </citation>
    <scope>IDENTIFICATION</scope>
</reference>
<feature type="transmembrane region" description="Helical" evidence="5">
    <location>
        <begin position="310"/>
        <end position="334"/>
    </location>
</feature>
<evidence type="ECO:0000256" key="4">
    <source>
        <dbReference type="ARBA" id="ARBA00023136"/>
    </source>
</evidence>
<dbReference type="GO" id="GO:0015182">
    <property type="term" value="F:L-asparagine transmembrane transporter activity"/>
    <property type="evidence" value="ECO:0007669"/>
    <property type="project" value="Ensembl"/>
</dbReference>
<feature type="transmembrane region" description="Helical" evidence="5">
    <location>
        <begin position="459"/>
        <end position="480"/>
    </location>
</feature>
<dbReference type="PANTHER" id="PTHR22950:SF22">
    <property type="entry name" value="SODIUM-COUPLED NEUTRAL AMINO ACID TRANSPORTER 3"/>
    <property type="match status" value="1"/>
</dbReference>
<evidence type="ECO:0000313" key="8">
    <source>
        <dbReference type="Proteomes" id="UP000694412"/>
    </source>
</evidence>
<dbReference type="Pfam" id="PF01490">
    <property type="entry name" value="Aa_trans"/>
    <property type="match status" value="1"/>
</dbReference>